<evidence type="ECO:0000313" key="1">
    <source>
        <dbReference type="EMBL" id="KAH9474898.1"/>
    </source>
</evidence>
<name>A0ACB8GH60_PSICU</name>
<dbReference type="Proteomes" id="UP000664032">
    <property type="component" value="Unassembled WGS sequence"/>
</dbReference>
<reference evidence="1" key="1">
    <citation type="submission" date="2021-10" db="EMBL/GenBank/DDBJ databases">
        <title>Psilocybe cubensis genome.</title>
        <authorList>
            <person name="Mckernan K.J."/>
            <person name="Crawford S."/>
            <person name="Trippe A."/>
            <person name="Kane L.T."/>
            <person name="Mclaughlin S."/>
        </authorList>
    </citation>
    <scope>NUCLEOTIDE SEQUENCE</scope>
    <source>
        <strain evidence="1">MGC-MH-2018</strain>
    </source>
</reference>
<keyword evidence="2" id="KW-1185">Reference proteome</keyword>
<organism evidence="1 2">
    <name type="scientific">Psilocybe cubensis</name>
    <name type="common">Psychedelic mushroom</name>
    <name type="synonym">Stropharia cubensis</name>
    <dbReference type="NCBI Taxonomy" id="181762"/>
    <lineage>
        <taxon>Eukaryota</taxon>
        <taxon>Fungi</taxon>
        <taxon>Dikarya</taxon>
        <taxon>Basidiomycota</taxon>
        <taxon>Agaricomycotina</taxon>
        <taxon>Agaricomycetes</taxon>
        <taxon>Agaricomycetidae</taxon>
        <taxon>Agaricales</taxon>
        <taxon>Agaricineae</taxon>
        <taxon>Strophariaceae</taxon>
        <taxon>Psilocybe</taxon>
    </lineage>
</organism>
<sequence length="162" mass="16914">MLVIEHIAKLFLLLVALFAVHASAAPRANVSPALDNRNLVTNAARLRAGLGPLKPRSLYSPSRVGARSPTKSVVPVGGTIKVVRKSNRAEVGYVSKNAGSTGFGINTSPSDKLSVTFTPTNPGSTSQNVGNSASGQSQSAIWSYNSQTKALTAQWVNLLGSK</sequence>
<comment type="caution">
    <text evidence="1">The sequence shown here is derived from an EMBL/GenBank/DDBJ whole genome shotgun (WGS) entry which is preliminary data.</text>
</comment>
<proteinExistence type="predicted"/>
<dbReference type="EMBL" id="JAFIQS020000013">
    <property type="protein sequence ID" value="KAH9474898.1"/>
    <property type="molecule type" value="Genomic_DNA"/>
</dbReference>
<accession>A0ACB8GH60</accession>
<protein>
    <submittedName>
        <fullName evidence="1">Uncharacterized protein</fullName>
    </submittedName>
</protein>
<evidence type="ECO:0000313" key="2">
    <source>
        <dbReference type="Proteomes" id="UP000664032"/>
    </source>
</evidence>
<gene>
    <name evidence="1" type="ORF">JR316_0013366</name>
</gene>